<keyword evidence="2" id="KW-1185">Reference proteome</keyword>
<dbReference type="InterPro" id="IPR034660">
    <property type="entry name" value="DinB/YfiT-like"/>
</dbReference>
<organism evidence="1 2">
    <name type="scientific">Bogoriella caseilytica</name>
    <dbReference type="NCBI Taxonomy" id="56055"/>
    <lineage>
        <taxon>Bacteria</taxon>
        <taxon>Bacillati</taxon>
        <taxon>Actinomycetota</taxon>
        <taxon>Actinomycetes</taxon>
        <taxon>Micrococcales</taxon>
        <taxon>Bogoriellaceae</taxon>
        <taxon>Bogoriella</taxon>
    </lineage>
</organism>
<dbReference type="Proteomes" id="UP000280668">
    <property type="component" value="Unassembled WGS sequence"/>
</dbReference>
<gene>
    <name evidence="1" type="ORF">EDD31_2316</name>
</gene>
<reference evidence="1 2" key="1">
    <citation type="submission" date="2018-11" db="EMBL/GenBank/DDBJ databases">
        <title>Sequencing the genomes of 1000 actinobacteria strains.</title>
        <authorList>
            <person name="Klenk H.-P."/>
        </authorList>
    </citation>
    <scope>NUCLEOTIDE SEQUENCE [LARGE SCALE GENOMIC DNA]</scope>
    <source>
        <strain evidence="1 2">DSM 11294</strain>
    </source>
</reference>
<dbReference type="InterPro" id="IPR007061">
    <property type="entry name" value="MST-like"/>
</dbReference>
<dbReference type="AlphaFoldDB" id="A0A3N2BF81"/>
<sequence length="161" mass="17527">MMTTDPLSRDDVLVDFILLKFDELVALLETMDDESANAELPAPGSNSVVQLMVHCCGMMRRWSSSVNRGVEVPRDRDAEFSARMPVREAVSLAAHTRAAFLADVAATDADSAPAAVPQGREHFWTVSTRGVLLHVLEELAQHLGQAEITRDALADRGAGRD</sequence>
<dbReference type="Pfam" id="PF04978">
    <property type="entry name" value="MST"/>
    <property type="match status" value="1"/>
</dbReference>
<protein>
    <submittedName>
        <fullName evidence="1">Uncharacterized protein DUF664</fullName>
    </submittedName>
</protein>
<dbReference type="Gene3D" id="1.20.120.450">
    <property type="entry name" value="dinb family like domain"/>
    <property type="match status" value="1"/>
</dbReference>
<dbReference type="SUPFAM" id="SSF109854">
    <property type="entry name" value="DinB/YfiT-like putative metalloenzymes"/>
    <property type="match status" value="1"/>
</dbReference>
<evidence type="ECO:0000313" key="2">
    <source>
        <dbReference type="Proteomes" id="UP000280668"/>
    </source>
</evidence>
<dbReference type="OrthoDB" id="4807647at2"/>
<comment type="caution">
    <text evidence="1">The sequence shown here is derived from an EMBL/GenBank/DDBJ whole genome shotgun (WGS) entry which is preliminary data.</text>
</comment>
<dbReference type="EMBL" id="RKHK01000001">
    <property type="protein sequence ID" value="ROR73921.1"/>
    <property type="molecule type" value="Genomic_DNA"/>
</dbReference>
<proteinExistence type="predicted"/>
<name>A0A3N2BF81_9MICO</name>
<accession>A0A3N2BF81</accession>
<evidence type="ECO:0000313" key="1">
    <source>
        <dbReference type="EMBL" id="ROR73921.1"/>
    </source>
</evidence>